<dbReference type="PANTHER" id="PTHR46847:SF1">
    <property type="entry name" value="D-ALLOSE-BINDING PERIPLASMIC PROTEIN-RELATED"/>
    <property type="match status" value="1"/>
</dbReference>
<evidence type="ECO:0000256" key="4">
    <source>
        <dbReference type="SAM" id="SignalP"/>
    </source>
</evidence>
<dbReference type="CDD" id="cd01536">
    <property type="entry name" value="PBP1_ABC_sugar_binding-like"/>
    <property type="match status" value="1"/>
</dbReference>
<keyword evidence="3 4" id="KW-0732">Signal</keyword>
<evidence type="ECO:0000313" key="6">
    <source>
        <dbReference type="EMBL" id="QNE35361.1"/>
    </source>
</evidence>
<evidence type="ECO:0000256" key="1">
    <source>
        <dbReference type="ARBA" id="ARBA00004196"/>
    </source>
</evidence>
<dbReference type="InterPro" id="IPR028082">
    <property type="entry name" value="Peripla_BP_I"/>
</dbReference>
<organism evidence="6 7">
    <name type="scientific">Leifsonia shinshuensis</name>
    <dbReference type="NCBI Taxonomy" id="150026"/>
    <lineage>
        <taxon>Bacteria</taxon>
        <taxon>Bacillati</taxon>
        <taxon>Actinomycetota</taxon>
        <taxon>Actinomycetes</taxon>
        <taxon>Micrococcales</taxon>
        <taxon>Microbacteriaceae</taxon>
        <taxon>Leifsonia</taxon>
    </lineage>
</organism>
<feature type="signal peptide" evidence="4">
    <location>
        <begin position="1"/>
        <end position="35"/>
    </location>
</feature>
<accession>A0A7G6YA46</accession>
<evidence type="ECO:0000313" key="7">
    <source>
        <dbReference type="Proteomes" id="UP000515511"/>
    </source>
</evidence>
<evidence type="ECO:0000256" key="2">
    <source>
        <dbReference type="ARBA" id="ARBA00007639"/>
    </source>
</evidence>
<dbReference type="GO" id="GO:0030313">
    <property type="term" value="C:cell envelope"/>
    <property type="evidence" value="ECO:0007669"/>
    <property type="project" value="UniProtKB-SubCell"/>
</dbReference>
<dbReference type="Proteomes" id="UP000515511">
    <property type="component" value="Chromosome"/>
</dbReference>
<evidence type="ECO:0000256" key="3">
    <source>
        <dbReference type="ARBA" id="ARBA00022729"/>
    </source>
</evidence>
<feature type="domain" description="Periplasmic binding protein" evidence="5">
    <location>
        <begin position="85"/>
        <end position="339"/>
    </location>
</feature>
<dbReference type="InterPro" id="IPR025997">
    <property type="entry name" value="SBP_2_dom"/>
</dbReference>
<comment type="similarity">
    <text evidence="2">Belongs to the bacterial solute-binding protein 2 family.</text>
</comment>
<dbReference type="KEGG" id="lse:F1C12_09625"/>
<dbReference type="GO" id="GO:0030246">
    <property type="term" value="F:carbohydrate binding"/>
    <property type="evidence" value="ECO:0007669"/>
    <property type="project" value="UniProtKB-ARBA"/>
</dbReference>
<gene>
    <name evidence="6" type="ORF">F1C12_09625</name>
</gene>
<dbReference type="AlphaFoldDB" id="A0A7G6YA46"/>
<dbReference type="Pfam" id="PF13407">
    <property type="entry name" value="Peripla_BP_4"/>
    <property type="match status" value="1"/>
</dbReference>
<feature type="chain" id="PRO_5038875440" evidence="4">
    <location>
        <begin position="36"/>
        <end position="374"/>
    </location>
</feature>
<evidence type="ECO:0000259" key="5">
    <source>
        <dbReference type="Pfam" id="PF13407"/>
    </source>
</evidence>
<name>A0A7G6YA46_9MICO</name>
<dbReference type="Gene3D" id="3.40.50.2300">
    <property type="match status" value="2"/>
</dbReference>
<comment type="subcellular location">
    <subcellularLocation>
        <location evidence="1">Cell envelope</location>
    </subcellularLocation>
</comment>
<dbReference type="SUPFAM" id="SSF53822">
    <property type="entry name" value="Periplasmic binding protein-like I"/>
    <property type="match status" value="1"/>
</dbReference>
<sequence length="374" mass="38696">MLDNDVRMRRKSMTRISVLSAATVAAAAITLVALAGCSAPTTATTSTATAAAASSSAMKDTLAYLDGGLPDLGGARIAYIAECAAANAYCQSRLKGAEETAAKAGAKLTVFDANFDPNTQLSQVQDAVQRGFDGYVFSPVASATGCSDLKLLQASGKPVATINSPMCGNPDYTPGTVGFVGMQTESFFQEHAENAFKSCTSACEAVAVGGYVGSDLFTRWEDAIKAAAKKYPNVTVVSDQPGSFDPKAALAVVQDALAAHPKVSLVLSSWDDMTRGVEQAITAAGKTPGKDVRIYSVGGTKDGIARVKAGAWTETSVLLPYEESSYGVVQLARKLKTGKDTPGFAYLAEAPSVVKGPGSIFVTAKNASSFSPEY</sequence>
<reference evidence="7" key="1">
    <citation type="submission" date="2019-09" db="EMBL/GenBank/DDBJ databases">
        <title>Antimicrobial potential of Antarctic Bacteria.</title>
        <authorList>
            <person name="Benaud N."/>
            <person name="Edwards R.J."/>
            <person name="Ferrari B.C."/>
        </authorList>
    </citation>
    <scope>NUCLEOTIDE SEQUENCE [LARGE SCALE GENOMIC DNA]</scope>
    <source>
        <strain evidence="7">INR9</strain>
    </source>
</reference>
<dbReference type="PANTHER" id="PTHR46847">
    <property type="entry name" value="D-ALLOSE-BINDING PERIPLASMIC PROTEIN-RELATED"/>
    <property type="match status" value="1"/>
</dbReference>
<protein>
    <submittedName>
        <fullName evidence="6">Sugar ABC transporter substrate-binding protein</fullName>
    </submittedName>
</protein>
<dbReference type="EMBL" id="CP043641">
    <property type="protein sequence ID" value="QNE35361.1"/>
    <property type="molecule type" value="Genomic_DNA"/>
</dbReference>
<proteinExistence type="inferred from homology"/>